<evidence type="ECO:0000313" key="4">
    <source>
        <dbReference type="Proteomes" id="UP000317371"/>
    </source>
</evidence>
<feature type="region of interest" description="Disordered" evidence="1">
    <location>
        <begin position="49"/>
        <end position="74"/>
    </location>
</feature>
<keyword evidence="2" id="KW-0732">Signal</keyword>
<dbReference type="Proteomes" id="UP000317371">
    <property type="component" value="Unassembled WGS sequence"/>
</dbReference>
<feature type="signal peptide" evidence="2">
    <location>
        <begin position="1"/>
        <end position="29"/>
    </location>
</feature>
<evidence type="ECO:0008006" key="5">
    <source>
        <dbReference type="Google" id="ProtNLM"/>
    </source>
</evidence>
<evidence type="ECO:0000256" key="2">
    <source>
        <dbReference type="SAM" id="SignalP"/>
    </source>
</evidence>
<accession>A0A540VFH1</accession>
<protein>
    <recommendedName>
        <fullName evidence="5">SGNH/GDSL hydrolase family protein</fullName>
    </recommendedName>
</protein>
<evidence type="ECO:0000313" key="3">
    <source>
        <dbReference type="EMBL" id="TQE95477.1"/>
    </source>
</evidence>
<organism evidence="3 4">
    <name type="scientific">Litorilinea aerophila</name>
    <dbReference type="NCBI Taxonomy" id="1204385"/>
    <lineage>
        <taxon>Bacteria</taxon>
        <taxon>Bacillati</taxon>
        <taxon>Chloroflexota</taxon>
        <taxon>Caldilineae</taxon>
        <taxon>Caldilineales</taxon>
        <taxon>Caldilineaceae</taxon>
        <taxon>Litorilinea</taxon>
    </lineage>
</organism>
<name>A0A540VFH1_9CHLR</name>
<dbReference type="OrthoDB" id="1114448at2"/>
<dbReference type="PROSITE" id="PS51257">
    <property type="entry name" value="PROKAR_LIPOPROTEIN"/>
    <property type="match status" value="1"/>
</dbReference>
<dbReference type="InParanoid" id="A0A540VFH1"/>
<feature type="chain" id="PRO_5022210617" description="SGNH/GDSL hydrolase family protein" evidence="2">
    <location>
        <begin position="30"/>
        <end position="386"/>
    </location>
</feature>
<comment type="caution">
    <text evidence="3">The sequence shown here is derived from an EMBL/GenBank/DDBJ whole genome shotgun (WGS) entry which is preliminary data.</text>
</comment>
<sequence length="386" mass="41982">MRFARLHNPWRRWPVALFLCLGLWLQACGGPPPTAVSGVEATLRPPTATATALPSPMAEAAQPDQVPQADEGTAADEVTPVVTAASDGPVSLLPTVTATPLPAATPIPAPTALPTETPIPQVEAAAGGLVIDHRSVALFEQIPDEYIRAAAELRLLLRHASVGQNISDGLDCLMNNFSRRPNHCDRGLAPGEVIYDGKYDRSNWVFELHSPPPSANPGWWNKVNYFVTRINNLAPGEHFDVAGYTVGYVDGYPGSAIDDRFFVVDPDDEFPDVGDLEALEAAHPEITFVWWTMGLARLSYEESQNYNRQLRAYARSHGKVLMDLADIESHLPDGTPCFDNQGLGIEAICQAYTNERNAGHLNPVGRLRLAKAMWVLMARLAGWPGP</sequence>
<proteinExistence type="predicted"/>
<gene>
    <name evidence="3" type="ORF">FKZ61_11580</name>
</gene>
<dbReference type="AlphaFoldDB" id="A0A540VFH1"/>
<dbReference type="RefSeq" id="WP_141610296.1">
    <property type="nucleotide sequence ID" value="NZ_VIGC02000013.1"/>
</dbReference>
<keyword evidence="4" id="KW-1185">Reference proteome</keyword>
<dbReference type="EMBL" id="VIGC01000013">
    <property type="protein sequence ID" value="TQE95477.1"/>
    <property type="molecule type" value="Genomic_DNA"/>
</dbReference>
<reference evidence="3 4" key="1">
    <citation type="submission" date="2019-06" db="EMBL/GenBank/DDBJ databases">
        <title>Genome sequence of Litorilinea aerophila BAA-2444.</title>
        <authorList>
            <person name="Maclea K.S."/>
            <person name="Maurais E.G."/>
            <person name="Iannazzi L.C."/>
        </authorList>
    </citation>
    <scope>NUCLEOTIDE SEQUENCE [LARGE SCALE GENOMIC DNA]</scope>
    <source>
        <strain evidence="3 4">ATCC BAA-2444</strain>
    </source>
</reference>
<evidence type="ECO:0000256" key="1">
    <source>
        <dbReference type="SAM" id="MobiDB-lite"/>
    </source>
</evidence>